<name>A0A517TBW1_9PLAN</name>
<evidence type="ECO:0000313" key="2">
    <source>
        <dbReference type="EMBL" id="QDT65854.1"/>
    </source>
</evidence>
<reference evidence="2 3" key="1">
    <citation type="submission" date="2019-02" db="EMBL/GenBank/DDBJ databases">
        <title>Deep-cultivation of Planctomycetes and their phenomic and genomic characterization uncovers novel biology.</title>
        <authorList>
            <person name="Wiegand S."/>
            <person name="Jogler M."/>
            <person name="Boedeker C."/>
            <person name="Pinto D."/>
            <person name="Vollmers J."/>
            <person name="Rivas-Marin E."/>
            <person name="Kohn T."/>
            <person name="Peeters S.H."/>
            <person name="Heuer A."/>
            <person name="Rast P."/>
            <person name="Oberbeckmann S."/>
            <person name="Bunk B."/>
            <person name="Jeske O."/>
            <person name="Meyerdierks A."/>
            <person name="Storesund J.E."/>
            <person name="Kallscheuer N."/>
            <person name="Luecker S."/>
            <person name="Lage O.M."/>
            <person name="Pohl T."/>
            <person name="Merkel B.J."/>
            <person name="Hornburger P."/>
            <person name="Mueller R.-W."/>
            <person name="Bruemmer F."/>
            <person name="Labrenz M."/>
            <person name="Spormann A.M."/>
            <person name="Op den Camp H."/>
            <person name="Overmann J."/>
            <person name="Amann R."/>
            <person name="Jetten M.S.M."/>
            <person name="Mascher T."/>
            <person name="Medema M.H."/>
            <person name="Devos D.P."/>
            <person name="Kaster A.-K."/>
            <person name="Ovreas L."/>
            <person name="Rohde M."/>
            <person name="Galperin M.Y."/>
            <person name="Jogler C."/>
        </authorList>
    </citation>
    <scope>NUCLEOTIDE SEQUENCE [LARGE SCALE GENOMIC DNA]</scope>
    <source>
        <strain evidence="2 3">V22</strain>
    </source>
</reference>
<keyword evidence="1" id="KW-0472">Membrane</keyword>
<feature type="transmembrane region" description="Helical" evidence="1">
    <location>
        <begin position="233"/>
        <end position="255"/>
    </location>
</feature>
<gene>
    <name evidence="2" type="ORF">V22_31160</name>
</gene>
<keyword evidence="1" id="KW-1133">Transmembrane helix</keyword>
<proteinExistence type="predicted"/>
<accession>A0A517TBW1</accession>
<dbReference type="EMBL" id="CP036316">
    <property type="protein sequence ID" value="QDT65854.1"/>
    <property type="molecule type" value="Genomic_DNA"/>
</dbReference>
<keyword evidence="1" id="KW-0812">Transmembrane</keyword>
<dbReference type="KEGG" id="chya:V22_31160"/>
<evidence type="ECO:0000256" key="1">
    <source>
        <dbReference type="SAM" id="Phobius"/>
    </source>
</evidence>
<dbReference type="Proteomes" id="UP000319976">
    <property type="component" value="Chromosome"/>
</dbReference>
<dbReference type="AlphaFoldDB" id="A0A517TBW1"/>
<dbReference type="RefSeq" id="WP_145264478.1">
    <property type="nucleotide sequence ID" value="NZ_CP036316.1"/>
</dbReference>
<keyword evidence="3" id="KW-1185">Reference proteome</keyword>
<protein>
    <submittedName>
        <fullName evidence="2">Uncharacterized protein</fullName>
    </submittedName>
</protein>
<evidence type="ECO:0000313" key="3">
    <source>
        <dbReference type="Proteomes" id="UP000319976"/>
    </source>
</evidence>
<sequence>MMFVFRKLFGLCGLLLGLVGVLLFAAVIAGILSMQSMAANALEQIQTATDDGIAKLSTGVKGTAATLKTTRTSIQNARLLKAFAANGNNVALEDKIVIDRIAAELGAYIDRFHEWQSIADVARQTAERLVEISDQLLPYLSQQPEEKKLGETLKAVADTLSDLKTTLTDAQQQLHDISVGDDPKTALERLTARLDHLDQLLGRLSSSLGITSEALETYRTELITAIESLRHKLIAILIVIIFLLLWMLIAQWCLLTTGWRWLLLKPAQNLPKEDQEPTNDA</sequence>
<organism evidence="2 3">
    <name type="scientific">Calycomorphotria hydatis</name>
    <dbReference type="NCBI Taxonomy" id="2528027"/>
    <lineage>
        <taxon>Bacteria</taxon>
        <taxon>Pseudomonadati</taxon>
        <taxon>Planctomycetota</taxon>
        <taxon>Planctomycetia</taxon>
        <taxon>Planctomycetales</taxon>
        <taxon>Planctomycetaceae</taxon>
        <taxon>Calycomorphotria</taxon>
    </lineage>
</organism>